<dbReference type="AlphaFoldDB" id="A0AB35Y6Q7"/>
<dbReference type="Proteomes" id="UP001373196">
    <property type="component" value="Unassembled WGS sequence"/>
</dbReference>
<accession>A0AB35Y6Q7</accession>
<sequence length="76" mass="8178">MKKTTFKQCAAGDVFEHQGQALIKTTKPNTAVNLNSGAFAHFHDGSLVDRSDLVLIHQADLPSEMPDSLKGGRNNG</sequence>
<evidence type="ECO:0000313" key="1">
    <source>
        <dbReference type="EMBL" id="MEJ5195787.1"/>
    </source>
</evidence>
<proteinExistence type="predicted"/>
<name>A0AB35Y6Q7_9FIRM</name>
<dbReference type="EMBL" id="JBBFGL010000005">
    <property type="protein sequence ID" value="MEJ5195787.1"/>
    <property type="molecule type" value="Genomic_DNA"/>
</dbReference>
<comment type="caution">
    <text evidence="1">The sequence shown here is derived from an EMBL/GenBank/DDBJ whole genome shotgun (WGS) entry which is preliminary data.</text>
</comment>
<gene>
    <name evidence="1" type="ORF">WF834_06270</name>
</gene>
<dbReference type="RefSeq" id="WP_178849189.1">
    <property type="nucleotide sequence ID" value="NZ_JBBFGL010000005.1"/>
</dbReference>
<reference evidence="1" key="1">
    <citation type="submission" date="2024-03" db="EMBL/GenBank/DDBJ databases">
        <authorList>
            <person name="Plomp N."/>
            <person name="Harmsen H.J."/>
        </authorList>
    </citation>
    <scope>NUCLEOTIDE SEQUENCE</scope>
    <source>
        <strain evidence="1">HTF-128</strain>
    </source>
</reference>
<evidence type="ECO:0000313" key="2">
    <source>
        <dbReference type="Proteomes" id="UP001373196"/>
    </source>
</evidence>
<protein>
    <submittedName>
        <fullName evidence="1">Uncharacterized protein</fullName>
    </submittedName>
</protein>
<organism evidence="1 2">
    <name type="scientific">Faecalibacterium wellingii</name>
    <dbReference type="NCBI Taxonomy" id="2929491"/>
    <lineage>
        <taxon>Bacteria</taxon>
        <taxon>Bacillati</taxon>
        <taxon>Bacillota</taxon>
        <taxon>Clostridia</taxon>
        <taxon>Eubacteriales</taxon>
        <taxon>Oscillospiraceae</taxon>
        <taxon>Faecalibacterium</taxon>
    </lineage>
</organism>